<dbReference type="GO" id="GO:0006302">
    <property type="term" value="P:double-strand break repair"/>
    <property type="evidence" value="ECO:0007669"/>
    <property type="project" value="InterPro"/>
</dbReference>
<proteinExistence type="predicted"/>
<evidence type="ECO:0000259" key="1">
    <source>
        <dbReference type="Pfam" id="PF13476"/>
    </source>
</evidence>
<dbReference type="AlphaFoldDB" id="A0A455W8P7"/>
<dbReference type="InterPro" id="IPR027417">
    <property type="entry name" value="P-loop_NTPase"/>
</dbReference>
<sequence>MLVKFNSLLVFSEKNNKCFYTDFSDGINIIKGKNTSGKSTLIQSIIYCFGINDGNDKLQEILDEEVIFRLDIEREVGGVVSNITFIRDGQSFFIVEAGRSTLRFDGIGSDNSNEHIKLKEKLSSMFGFKLALESKEELKPAPLEVMLLPYYVSQSVGWVYLRESFSGLNYYKNFKFDYLDYYLGITSDVDRIQLHKETLNKSRNQR</sequence>
<dbReference type="Pfam" id="PF13476">
    <property type="entry name" value="AAA_23"/>
    <property type="match status" value="1"/>
</dbReference>
<dbReference type="Gene3D" id="3.40.50.300">
    <property type="entry name" value="P-loop containing nucleotide triphosphate hydrolases"/>
    <property type="match status" value="1"/>
</dbReference>
<evidence type="ECO:0000313" key="2">
    <source>
        <dbReference type="EMBL" id="BBJ03015.1"/>
    </source>
</evidence>
<dbReference type="InterPro" id="IPR038729">
    <property type="entry name" value="Rad50/SbcC_AAA"/>
</dbReference>
<reference evidence="2" key="1">
    <citation type="submission" date="2019-03" db="EMBL/GenBank/DDBJ databases">
        <title>Whole genome analysis of nitrate-reducing bacteria Marinobacter hydrocarbonoclasticus YB03.</title>
        <authorList>
            <person name="Azam A.H."/>
            <person name="Yuk S.R."/>
            <person name="Kamarisima K."/>
            <person name="Miyanaga K."/>
            <person name="Tanji Y."/>
        </authorList>
    </citation>
    <scope>NUCLEOTIDE SEQUENCE</scope>
    <source>
        <strain evidence="2">YB03</strain>
    </source>
</reference>
<feature type="domain" description="Rad50/SbcC-type AAA" evidence="1">
    <location>
        <begin position="22"/>
        <end position="106"/>
    </location>
</feature>
<name>A0A455W8P7_MARNT</name>
<dbReference type="GO" id="GO:0016887">
    <property type="term" value="F:ATP hydrolysis activity"/>
    <property type="evidence" value="ECO:0007669"/>
    <property type="project" value="InterPro"/>
</dbReference>
<protein>
    <recommendedName>
        <fullName evidence="1">Rad50/SbcC-type AAA domain-containing protein</fullName>
    </recommendedName>
</protein>
<accession>A0A455W8P7</accession>
<organism evidence="2">
    <name type="scientific">Marinobacter nauticus</name>
    <name type="common">Marinobacter hydrocarbonoclasticus</name>
    <name type="synonym">Marinobacter aquaeolei</name>
    <dbReference type="NCBI Taxonomy" id="2743"/>
    <lineage>
        <taxon>Bacteria</taxon>
        <taxon>Pseudomonadati</taxon>
        <taxon>Pseudomonadota</taxon>
        <taxon>Gammaproteobacteria</taxon>
        <taxon>Pseudomonadales</taxon>
        <taxon>Marinobacteraceae</taxon>
        <taxon>Marinobacter</taxon>
    </lineage>
</organism>
<dbReference type="EMBL" id="AP019537">
    <property type="protein sequence ID" value="BBJ03015.1"/>
    <property type="molecule type" value="Genomic_DNA"/>
</dbReference>
<gene>
    <name evidence="2" type="ORF">YBY_08630</name>
</gene>
<dbReference type="SUPFAM" id="SSF52540">
    <property type="entry name" value="P-loop containing nucleoside triphosphate hydrolases"/>
    <property type="match status" value="1"/>
</dbReference>